<accession>A0A644Y684</accession>
<reference evidence="1" key="1">
    <citation type="submission" date="2019-08" db="EMBL/GenBank/DDBJ databases">
        <authorList>
            <person name="Kucharzyk K."/>
            <person name="Murdoch R.W."/>
            <person name="Higgins S."/>
            <person name="Loffler F."/>
        </authorList>
    </citation>
    <scope>NUCLEOTIDE SEQUENCE</scope>
</reference>
<dbReference type="AlphaFoldDB" id="A0A644Y684"/>
<gene>
    <name evidence="1" type="ORF">SDC9_70547</name>
</gene>
<evidence type="ECO:0008006" key="2">
    <source>
        <dbReference type="Google" id="ProtNLM"/>
    </source>
</evidence>
<name>A0A644Y684_9ZZZZ</name>
<organism evidence="1">
    <name type="scientific">bioreactor metagenome</name>
    <dbReference type="NCBI Taxonomy" id="1076179"/>
    <lineage>
        <taxon>unclassified sequences</taxon>
        <taxon>metagenomes</taxon>
        <taxon>ecological metagenomes</taxon>
    </lineage>
</organism>
<dbReference type="Pfam" id="PF02566">
    <property type="entry name" value="OsmC"/>
    <property type="match status" value="1"/>
</dbReference>
<dbReference type="InterPro" id="IPR003718">
    <property type="entry name" value="OsmC/Ohr_fam"/>
</dbReference>
<dbReference type="Gene3D" id="3.30.300.20">
    <property type="match status" value="1"/>
</dbReference>
<dbReference type="InterPro" id="IPR015946">
    <property type="entry name" value="KH_dom-like_a/b"/>
</dbReference>
<dbReference type="SUPFAM" id="SSF82784">
    <property type="entry name" value="OsmC-like"/>
    <property type="match status" value="1"/>
</dbReference>
<dbReference type="PANTHER" id="PTHR39624:SF2">
    <property type="entry name" value="OSMC-LIKE PROTEIN"/>
    <property type="match status" value="1"/>
</dbReference>
<proteinExistence type="predicted"/>
<dbReference type="EMBL" id="VSSQ01004179">
    <property type="protein sequence ID" value="MPM24066.1"/>
    <property type="molecule type" value="Genomic_DNA"/>
</dbReference>
<evidence type="ECO:0000313" key="1">
    <source>
        <dbReference type="EMBL" id="MPM24066.1"/>
    </source>
</evidence>
<comment type="caution">
    <text evidence="1">The sequence shown here is derived from an EMBL/GenBank/DDBJ whole genome shotgun (WGS) entry which is preliminary data.</text>
</comment>
<sequence length="354" mass="38622">MSPYEVFPGRPLPDGILDQIGEGGVEKHGQPFGIDGQIESHPAPGNHDPVEEDGALVDPAGQLLFHAYRRTAAVDIAGQRQELLRLQHCHAFFARHPRRLLQVKLGVAGDDEDEMFAVRRLGHQRLEHLFRRRADFGGDRNGVDSAVVRGVFIRRIGDLLGFQQTERIGLGRVHRSGTSLTVDISAAGNNSTVCGKSNSGSALPKVLANAGLPCYIMLCNSRRREISMITAINARENYRVELDNGQQTIASDVASDKGGSGTGLRPHELLEAAYAACLNISVRMILDRLELAYTAGTVRVRLDRATPGATVFEYGIEIEGALSEAEKQRVLTLAANCPVRKTLSGRMEFRPLSK</sequence>
<protein>
    <recommendedName>
        <fullName evidence="2">OsmC-like protein</fullName>
    </recommendedName>
</protein>
<dbReference type="PANTHER" id="PTHR39624">
    <property type="entry name" value="PROTEIN INVOLVED IN RIMO-MEDIATED BETA-METHYLTHIOLATION OF RIBOSOMAL PROTEIN S12 YCAO"/>
    <property type="match status" value="1"/>
</dbReference>
<dbReference type="InterPro" id="IPR036102">
    <property type="entry name" value="OsmC/Ohrsf"/>
</dbReference>